<proteinExistence type="predicted"/>
<dbReference type="InterPro" id="IPR006644">
    <property type="entry name" value="Cadg"/>
</dbReference>
<name>A0A0F8XA05_9ZZZZ</name>
<accession>A0A0F8XA05</accession>
<dbReference type="Gene3D" id="2.60.40.2810">
    <property type="match status" value="1"/>
</dbReference>
<evidence type="ECO:0000259" key="1">
    <source>
        <dbReference type="SMART" id="SM00736"/>
    </source>
</evidence>
<dbReference type="Gene3D" id="2.60.40.10">
    <property type="entry name" value="Immunoglobulins"/>
    <property type="match status" value="1"/>
</dbReference>
<dbReference type="SMART" id="SM00736">
    <property type="entry name" value="CADG"/>
    <property type="match status" value="1"/>
</dbReference>
<dbReference type="GO" id="GO:0016020">
    <property type="term" value="C:membrane"/>
    <property type="evidence" value="ECO:0007669"/>
    <property type="project" value="InterPro"/>
</dbReference>
<gene>
    <name evidence="2" type="ORF">LCGC14_2969020</name>
</gene>
<dbReference type="EMBL" id="LAZR01060313">
    <property type="protein sequence ID" value="KKK65947.1"/>
    <property type="molecule type" value="Genomic_DNA"/>
</dbReference>
<dbReference type="AlphaFoldDB" id="A0A0F8XA05"/>
<organism evidence="2">
    <name type="scientific">marine sediment metagenome</name>
    <dbReference type="NCBI Taxonomy" id="412755"/>
    <lineage>
        <taxon>unclassified sequences</taxon>
        <taxon>metagenomes</taxon>
        <taxon>ecological metagenomes</taxon>
    </lineage>
</organism>
<dbReference type="InterPro" id="IPR015919">
    <property type="entry name" value="Cadherin-like_sf"/>
</dbReference>
<feature type="non-terminal residue" evidence="2">
    <location>
        <position position="1"/>
    </location>
</feature>
<dbReference type="SUPFAM" id="SSF49313">
    <property type="entry name" value="Cadherin-like"/>
    <property type="match status" value="1"/>
</dbReference>
<dbReference type="Pfam" id="PF17963">
    <property type="entry name" value="Big_9"/>
    <property type="match status" value="1"/>
</dbReference>
<comment type="caution">
    <text evidence="2">The sequence shown here is derived from an EMBL/GenBank/DDBJ whole genome shotgun (WGS) entry which is preliminary data.</text>
</comment>
<sequence>ANAVWTFEGLAADTYAVYVAFPTATNHASGTYTVSDGGVVETTVTVDQRDLVLDHYAEDRFWQRLDYVAADSGTLTVELTAATSGWLIADAVMIDVTPVNNTPTVTAPIGQITVDEDAADTQIDLSTVFDDVEPGALTYTVEGNTNGSLVAATIDADTLTLDYQPNLNGTATIVIRATDAGGLFAEDTVALTVNPVNDAPVANYDSGTVYEDSGIFFLAVDPNDPELQGEDPIANNLLNNDSDVDGDLILFDSTGTPEHGVVIVGAGNDGFEYDPNGQFEDLAPGETATDTVTYTISDGNGGFDTATLTITILGEDDPTELTGHTVNGGTINCQFNDVDGNAAGQLSVGIYDSADNTRKETLPIVGSGSWS</sequence>
<reference evidence="2" key="1">
    <citation type="journal article" date="2015" name="Nature">
        <title>Complex archaea that bridge the gap between prokaryotes and eukaryotes.</title>
        <authorList>
            <person name="Spang A."/>
            <person name="Saw J.H."/>
            <person name="Jorgensen S.L."/>
            <person name="Zaremba-Niedzwiedzka K."/>
            <person name="Martijn J."/>
            <person name="Lind A.E."/>
            <person name="van Eijk R."/>
            <person name="Schleper C."/>
            <person name="Guy L."/>
            <person name="Ettema T.J."/>
        </authorList>
    </citation>
    <scope>NUCLEOTIDE SEQUENCE</scope>
</reference>
<dbReference type="NCBIfam" id="TIGR01965">
    <property type="entry name" value="VCBS_repeat"/>
    <property type="match status" value="1"/>
</dbReference>
<protein>
    <recommendedName>
        <fullName evidence="1">Dystroglycan-type cadherin-like domain-containing protein</fullName>
    </recommendedName>
</protein>
<feature type="domain" description="Dystroglycan-type cadherin-like" evidence="1">
    <location>
        <begin position="104"/>
        <end position="200"/>
    </location>
</feature>
<dbReference type="GO" id="GO:0005509">
    <property type="term" value="F:calcium ion binding"/>
    <property type="evidence" value="ECO:0007669"/>
    <property type="project" value="InterPro"/>
</dbReference>
<evidence type="ECO:0000313" key="2">
    <source>
        <dbReference type="EMBL" id="KKK65947.1"/>
    </source>
</evidence>
<dbReference type="InterPro" id="IPR013783">
    <property type="entry name" value="Ig-like_fold"/>
</dbReference>
<dbReference type="InterPro" id="IPR010221">
    <property type="entry name" value="VCBS_dom"/>
</dbReference>
<feature type="non-terminal residue" evidence="2">
    <location>
        <position position="371"/>
    </location>
</feature>